<reference evidence="1" key="1">
    <citation type="submission" date="2022-08" db="EMBL/GenBank/DDBJ databases">
        <title>Catabolic pathway analysis in culturable SAR92 clade bacteria reveals their overlooked roles in DMSP degradation in coastal seas.</title>
        <authorList>
            <person name="He X."/>
            <person name="Zhang X."/>
            <person name="Zhang Y."/>
        </authorList>
    </citation>
    <scope>NUCLEOTIDE SEQUENCE</scope>
    <source>
        <strain evidence="1">H455</strain>
    </source>
</reference>
<protein>
    <submittedName>
        <fullName evidence="1">DUF3581 domain-containing protein</fullName>
    </submittedName>
</protein>
<name>A0ABY5TQ88_9GAMM</name>
<dbReference type="InterPro" id="IPR021974">
    <property type="entry name" value="DUF3581"/>
</dbReference>
<sequence>MFLQQFYTRNELSLSISVDQGSGFAKTISNDFNPIHDIDSKRFCVPGDLLFALVLERYGLSQQMRFEFSGMVSADTPLVFPESAADQFEIADAREKTYLKVSRSGDQLQDQQVLESLIKNYVFFSGQNFPHILVPLMAEKNVMINPQRPLVIYESMSLQLETLELEQPSVELAGTSLEVDGKRGNAEFKFNLVDGGKIVGAGVKTLILSGLREYQQEAIDLMVATYLDNQARHSEA</sequence>
<dbReference type="Proteomes" id="UP001059934">
    <property type="component" value="Chromosome"/>
</dbReference>
<dbReference type="EMBL" id="CP103416">
    <property type="protein sequence ID" value="UVW34453.1"/>
    <property type="molecule type" value="Genomic_DNA"/>
</dbReference>
<accession>A0ABY5TQ88</accession>
<proteinExistence type="predicted"/>
<evidence type="ECO:0000313" key="2">
    <source>
        <dbReference type="Proteomes" id="UP001059934"/>
    </source>
</evidence>
<organism evidence="1 2">
    <name type="scientific">SAR92 clade bacterium H455</name>
    <dbReference type="NCBI Taxonomy" id="2974818"/>
    <lineage>
        <taxon>Bacteria</taxon>
        <taxon>Pseudomonadati</taxon>
        <taxon>Pseudomonadota</taxon>
        <taxon>Gammaproteobacteria</taxon>
        <taxon>Cellvibrionales</taxon>
        <taxon>Porticoccaceae</taxon>
        <taxon>SAR92 clade</taxon>
    </lineage>
</organism>
<dbReference type="Pfam" id="PF12119">
    <property type="entry name" value="DUF3581"/>
    <property type="match status" value="1"/>
</dbReference>
<evidence type="ECO:0000313" key="1">
    <source>
        <dbReference type="EMBL" id="UVW34453.1"/>
    </source>
</evidence>
<gene>
    <name evidence="1" type="ORF">NYF23_10585</name>
</gene>
<keyword evidence="2" id="KW-1185">Reference proteome</keyword>